<organism evidence="6">
    <name type="scientific">marine sediment metagenome</name>
    <dbReference type="NCBI Taxonomy" id="412755"/>
    <lineage>
        <taxon>unclassified sequences</taxon>
        <taxon>metagenomes</taxon>
        <taxon>ecological metagenomes</taxon>
    </lineage>
</organism>
<dbReference type="GO" id="GO:0016020">
    <property type="term" value="C:membrane"/>
    <property type="evidence" value="ECO:0007669"/>
    <property type="project" value="InterPro"/>
</dbReference>
<evidence type="ECO:0000313" key="6">
    <source>
        <dbReference type="EMBL" id="KKN96422.1"/>
    </source>
</evidence>
<comment type="caution">
    <text evidence="6">The sequence shown here is derived from an EMBL/GenBank/DDBJ whole genome shotgun (WGS) entry which is preliminary data.</text>
</comment>
<protein>
    <recommendedName>
        <fullName evidence="7">Entericidin EcnAB</fullName>
    </recommendedName>
</protein>
<keyword evidence="3" id="KW-0472">Membrane</keyword>
<evidence type="ECO:0000256" key="4">
    <source>
        <dbReference type="ARBA" id="ARBA00023139"/>
    </source>
</evidence>
<dbReference type="EMBL" id="LAZR01000064">
    <property type="protein sequence ID" value="KKN96422.1"/>
    <property type="molecule type" value="Genomic_DNA"/>
</dbReference>
<evidence type="ECO:0000256" key="2">
    <source>
        <dbReference type="ARBA" id="ARBA00022729"/>
    </source>
</evidence>
<keyword evidence="4" id="KW-0564">Palmitate</keyword>
<dbReference type="PROSITE" id="PS51257">
    <property type="entry name" value="PROKAR_LIPOPROTEIN"/>
    <property type="match status" value="1"/>
</dbReference>
<keyword evidence="5" id="KW-0449">Lipoprotein</keyword>
<gene>
    <name evidence="6" type="ORF">LCGC14_0167300</name>
</gene>
<reference evidence="6" key="1">
    <citation type="journal article" date="2015" name="Nature">
        <title>Complex archaea that bridge the gap between prokaryotes and eukaryotes.</title>
        <authorList>
            <person name="Spang A."/>
            <person name="Saw J.H."/>
            <person name="Jorgensen S.L."/>
            <person name="Zaremba-Niedzwiedzka K."/>
            <person name="Martijn J."/>
            <person name="Lind A.E."/>
            <person name="van Eijk R."/>
            <person name="Schleper C."/>
            <person name="Guy L."/>
            <person name="Ettema T.J."/>
        </authorList>
    </citation>
    <scope>NUCLEOTIDE SEQUENCE</scope>
</reference>
<evidence type="ECO:0000256" key="5">
    <source>
        <dbReference type="ARBA" id="ARBA00023288"/>
    </source>
</evidence>
<evidence type="ECO:0000256" key="1">
    <source>
        <dbReference type="ARBA" id="ARBA00022475"/>
    </source>
</evidence>
<keyword evidence="1" id="KW-1003">Cell membrane</keyword>
<evidence type="ECO:0000256" key="3">
    <source>
        <dbReference type="ARBA" id="ARBA00023136"/>
    </source>
</evidence>
<sequence length="43" mass="4385">MKKLLAMSFMLLMTVGVLTGCNTISGAGQDVQAGGRAVQDAAE</sequence>
<keyword evidence="2" id="KW-0732">Signal</keyword>
<dbReference type="Pfam" id="PF08085">
    <property type="entry name" value="Entericidin"/>
    <property type="match status" value="1"/>
</dbReference>
<dbReference type="AlphaFoldDB" id="A0A0F9V9I3"/>
<evidence type="ECO:0008006" key="7">
    <source>
        <dbReference type="Google" id="ProtNLM"/>
    </source>
</evidence>
<name>A0A0F9V9I3_9ZZZZ</name>
<dbReference type="GO" id="GO:0009636">
    <property type="term" value="P:response to toxic substance"/>
    <property type="evidence" value="ECO:0007669"/>
    <property type="project" value="InterPro"/>
</dbReference>
<accession>A0A0F9V9I3</accession>
<dbReference type="InterPro" id="IPR012556">
    <property type="entry name" value="Entericidin"/>
</dbReference>
<proteinExistence type="predicted"/>